<accession>A0A131Z5F7</accession>
<evidence type="ECO:0000256" key="1">
    <source>
        <dbReference type="SAM" id="SignalP"/>
    </source>
</evidence>
<feature type="chain" id="PRO_5007286835" evidence="1">
    <location>
        <begin position="22"/>
        <end position="208"/>
    </location>
</feature>
<feature type="signal peptide" evidence="1">
    <location>
        <begin position="1"/>
        <end position="21"/>
    </location>
</feature>
<dbReference type="AlphaFoldDB" id="A0A131Z5F7"/>
<organism evidence="2">
    <name type="scientific">Rhipicephalus appendiculatus</name>
    <name type="common">Brown ear tick</name>
    <dbReference type="NCBI Taxonomy" id="34631"/>
    <lineage>
        <taxon>Eukaryota</taxon>
        <taxon>Metazoa</taxon>
        <taxon>Ecdysozoa</taxon>
        <taxon>Arthropoda</taxon>
        <taxon>Chelicerata</taxon>
        <taxon>Arachnida</taxon>
        <taxon>Acari</taxon>
        <taxon>Parasitiformes</taxon>
        <taxon>Ixodida</taxon>
        <taxon>Ixodoidea</taxon>
        <taxon>Ixodidae</taxon>
        <taxon>Rhipicephalinae</taxon>
        <taxon>Rhipicephalus</taxon>
        <taxon>Rhipicephalus</taxon>
    </lineage>
</organism>
<keyword evidence="1" id="KW-0732">Signal</keyword>
<protein>
    <submittedName>
        <fullName evidence="2">28 kDa Metastriate family member</fullName>
    </submittedName>
</protein>
<sequence length="208" mass="23625">MLQKYPFFLCIFLTHYCASSAQQTTEIPEKIGENTTAFVYIYFNSSYLPNTSDTSTSREISTRTEEIPPLFKELFKQDDHIAVYYTRNASLNASGTLQNLIMQKSSEAKPPTGIAFYYTNYSLLHKLRRRGDGYTRSVNYEATTGTFCTEEPSGAVVKHDPNSLSTRNTVFAFTQMLGASYNSKGIHPRERGPLNNKLIECQKYSKLK</sequence>
<name>A0A131Z5F7_RHIAP</name>
<reference evidence="2" key="1">
    <citation type="journal article" date="2016" name="Ticks Tick Borne Dis.">
        <title>De novo assembly and annotation of the salivary gland transcriptome of Rhipicephalus appendiculatus male and female ticks during blood feeding.</title>
        <authorList>
            <person name="de Castro M.H."/>
            <person name="de Klerk D."/>
            <person name="Pienaar R."/>
            <person name="Latif A.A."/>
            <person name="Rees D.J."/>
            <person name="Mans B.J."/>
        </authorList>
    </citation>
    <scope>NUCLEOTIDE SEQUENCE</scope>
    <source>
        <tissue evidence="2">Salivary glands</tissue>
    </source>
</reference>
<dbReference type="EMBL" id="GEDV01001953">
    <property type="protein sequence ID" value="JAP86604.1"/>
    <property type="molecule type" value="Transcribed_RNA"/>
</dbReference>
<proteinExistence type="predicted"/>
<evidence type="ECO:0000313" key="2">
    <source>
        <dbReference type="EMBL" id="JAP86604.1"/>
    </source>
</evidence>